<keyword evidence="2" id="KW-1185">Reference proteome</keyword>
<dbReference type="EMBL" id="OX465078">
    <property type="protein sequence ID" value="CAI9270950.1"/>
    <property type="molecule type" value="Genomic_DNA"/>
</dbReference>
<organism evidence="1 2">
    <name type="scientific">Lactuca saligna</name>
    <name type="common">Willowleaf lettuce</name>
    <dbReference type="NCBI Taxonomy" id="75948"/>
    <lineage>
        <taxon>Eukaryota</taxon>
        <taxon>Viridiplantae</taxon>
        <taxon>Streptophyta</taxon>
        <taxon>Embryophyta</taxon>
        <taxon>Tracheophyta</taxon>
        <taxon>Spermatophyta</taxon>
        <taxon>Magnoliopsida</taxon>
        <taxon>eudicotyledons</taxon>
        <taxon>Gunneridae</taxon>
        <taxon>Pentapetalae</taxon>
        <taxon>asterids</taxon>
        <taxon>campanulids</taxon>
        <taxon>Asterales</taxon>
        <taxon>Asteraceae</taxon>
        <taxon>Cichorioideae</taxon>
        <taxon>Cichorieae</taxon>
        <taxon>Lactucinae</taxon>
        <taxon>Lactuca</taxon>
    </lineage>
</organism>
<name>A0AA35VFW0_LACSI</name>
<evidence type="ECO:0000313" key="2">
    <source>
        <dbReference type="Proteomes" id="UP001177003"/>
    </source>
</evidence>
<dbReference type="Proteomes" id="UP001177003">
    <property type="component" value="Chromosome 2"/>
</dbReference>
<evidence type="ECO:0000313" key="1">
    <source>
        <dbReference type="EMBL" id="CAI9270950.1"/>
    </source>
</evidence>
<reference evidence="1" key="1">
    <citation type="submission" date="2023-04" db="EMBL/GenBank/DDBJ databases">
        <authorList>
            <person name="Vijverberg K."/>
            <person name="Xiong W."/>
            <person name="Schranz E."/>
        </authorList>
    </citation>
    <scope>NUCLEOTIDE SEQUENCE</scope>
</reference>
<sequence>MVGLRVPPADAAGQNVVEGLGIGHAETLTAASKAGQNGPQLRASRRPLRHLLPLVPLRRHLHHHRILEIHLLGLTDMEEAKYPGRLCRMKNRSNLVGCKPGLCQSLTNCTCGFPDGATSPSE</sequence>
<dbReference type="AlphaFoldDB" id="A0AA35VFW0"/>
<proteinExistence type="predicted"/>
<protein>
    <submittedName>
        <fullName evidence="1">Uncharacterized protein</fullName>
    </submittedName>
</protein>
<gene>
    <name evidence="1" type="ORF">LSALG_LOCUS11239</name>
</gene>
<accession>A0AA35VFW0</accession>